<evidence type="ECO:0000256" key="4">
    <source>
        <dbReference type="ARBA" id="ARBA00037345"/>
    </source>
</evidence>
<dbReference type="AlphaFoldDB" id="A0A1G8P5J0"/>
<keyword evidence="2 6" id="KW-0238">DNA-binding</keyword>
<dbReference type="SMART" id="SM00342">
    <property type="entry name" value="HTH_ARAC"/>
    <property type="match status" value="1"/>
</dbReference>
<keyword evidence="3" id="KW-0804">Transcription</keyword>
<dbReference type="InterPro" id="IPR018060">
    <property type="entry name" value="HTH_AraC"/>
</dbReference>
<accession>A0A1G8P5J0</accession>
<dbReference type="InterPro" id="IPR009057">
    <property type="entry name" value="Homeodomain-like_sf"/>
</dbReference>
<dbReference type="SUPFAM" id="SSF51215">
    <property type="entry name" value="Regulatory protein AraC"/>
    <property type="match status" value="1"/>
</dbReference>
<reference evidence="6 7" key="1">
    <citation type="submission" date="2016-10" db="EMBL/GenBank/DDBJ databases">
        <authorList>
            <person name="de Groot N.N."/>
        </authorList>
    </citation>
    <scope>NUCLEOTIDE SEQUENCE [LARGE SCALE GENOMIC DNA]</scope>
    <source>
        <strain evidence="6 7">LMG 18387</strain>
    </source>
</reference>
<keyword evidence="1" id="KW-0805">Transcription regulation</keyword>
<dbReference type="RefSeq" id="WP_084305865.1">
    <property type="nucleotide sequence ID" value="NZ_FNDG01000027.1"/>
</dbReference>
<name>A0A1G8P5J0_9GAMM</name>
<dbReference type="InterPro" id="IPR037923">
    <property type="entry name" value="HTH-like"/>
</dbReference>
<dbReference type="STRING" id="29435.SAMN05216588_12739"/>
<protein>
    <submittedName>
        <fullName evidence="6">AraC-type DNA-binding protein</fullName>
    </submittedName>
</protein>
<gene>
    <name evidence="6" type="ORF">SAMN05216588_12739</name>
</gene>
<dbReference type="GO" id="GO:0003700">
    <property type="term" value="F:DNA-binding transcription factor activity"/>
    <property type="evidence" value="ECO:0007669"/>
    <property type="project" value="InterPro"/>
</dbReference>
<dbReference type="Pfam" id="PF12833">
    <property type="entry name" value="HTH_18"/>
    <property type="match status" value="1"/>
</dbReference>
<dbReference type="InterPro" id="IPR014710">
    <property type="entry name" value="RmlC-like_jellyroll"/>
</dbReference>
<evidence type="ECO:0000313" key="7">
    <source>
        <dbReference type="Proteomes" id="UP000198606"/>
    </source>
</evidence>
<proteinExistence type="predicted"/>
<dbReference type="PROSITE" id="PS01124">
    <property type="entry name" value="HTH_ARAC_FAMILY_2"/>
    <property type="match status" value="1"/>
</dbReference>
<dbReference type="GO" id="GO:0043565">
    <property type="term" value="F:sequence-specific DNA binding"/>
    <property type="evidence" value="ECO:0007669"/>
    <property type="project" value="InterPro"/>
</dbReference>
<dbReference type="Pfam" id="PF02311">
    <property type="entry name" value="AraC_binding"/>
    <property type="match status" value="1"/>
</dbReference>
<dbReference type="SUPFAM" id="SSF46689">
    <property type="entry name" value="Homeodomain-like"/>
    <property type="match status" value="2"/>
</dbReference>
<evidence type="ECO:0000256" key="1">
    <source>
        <dbReference type="ARBA" id="ARBA00023015"/>
    </source>
</evidence>
<dbReference type="InterPro" id="IPR003313">
    <property type="entry name" value="AraC-bd"/>
</dbReference>
<comment type="function">
    <text evidence="4">Regulatory protein of the TOL plasmid xyl operons. XylS activates the xylXYZLTEGFJQKIH operon required for the degradation of toluene, m-xylene and p-xylene.</text>
</comment>
<dbReference type="EMBL" id="FNDG01000027">
    <property type="protein sequence ID" value="SDI87737.1"/>
    <property type="molecule type" value="Genomic_DNA"/>
</dbReference>
<organism evidence="6 7">
    <name type="scientific">Phytopseudomonas flavescens</name>
    <dbReference type="NCBI Taxonomy" id="29435"/>
    <lineage>
        <taxon>Bacteria</taxon>
        <taxon>Pseudomonadati</taxon>
        <taxon>Pseudomonadota</taxon>
        <taxon>Gammaproteobacteria</taxon>
        <taxon>Pseudomonadales</taxon>
        <taxon>Pseudomonadaceae</taxon>
        <taxon>Phytopseudomonas</taxon>
    </lineage>
</organism>
<dbReference type="Gene3D" id="2.60.120.10">
    <property type="entry name" value="Jelly Rolls"/>
    <property type="match status" value="1"/>
</dbReference>
<dbReference type="PANTHER" id="PTHR46796">
    <property type="entry name" value="HTH-TYPE TRANSCRIPTIONAL ACTIVATOR RHAS-RELATED"/>
    <property type="match status" value="1"/>
</dbReference>
<feature type="domain" description="HTH araC/xylS-type" evidence="5">
    <location>
        <begin position="176"/>
        <end position="273"/>
    </location>
</feature>
<evidence type="ECO:0000256" key="2">
    <source>
        <dbReference type="ARBA" id="ARBA00023125"/>
    </source>
</evidence>
<evidence type="ECO:0000259" key="5">
    <source>
        <dbReference type="PROSITE" id="PS01124"/>
    </source>
</evidence>
<evidence type="ECO:0000313" key="6">
    <source>
        <dbReference type="EMBL" id="SDI87737.1"/>
    </source>
</evidence>
<dbReference type="Proteomes" id="UP000198606">
    <property type="component" value="Unassembled WGS sequence"/>
</dbReference>
<dbReference type="PANTHER" id="PTHR46796:SF2">
    <property type="entry name" value="TRANSCRIPTIONAL REGULATORY PROTEIN"/>
    <property type="match status" value="1"/>
</dbReference>
<evidence type="ECO:0000256" key="3">
    <source>
        <dbReference type="ARBA" id="ARBA00023163"/>
    </source>
</evidence>
<dbReference type="InterPro" id="IPR050204">
    <property type="entry name" value="AraC_XylS_family_regulators"/>
</dbReference>
<sequence length="282" mass="31412">MQPEDREQACFSSCADVGGVELLTARFVEHRYAPHVHQSYAIAMVEAGAERYRYRGEEHVVSAGHVALLNPDEVHTGRKAADDGWRYRVFYPEPQQFLALLEELELPAAVPALRGSVHRDELLVPALLDLHRQLQDPLVSVLQRQTRWREVMLQLLQRHAQIPVTATAGQEPLAVSMARELLASRLAEPPSLEELAGAVNLSPFHFARVFRRSTGLPPHAWLQQRRLEQARALLRGGNAPLSVALQLGFSDQSHLGRQFKQAYGVAPGEYRNACQRGSAACG</sequence>
<dbReference type="Gene3D" id="1.10.10.60">
    <property type="entry name" value="Homeodomain-like"/>
    <property type="match status" value="2"/>
</dbReference>